<dbReference type="InterPro" id="IPR018950">
    <property type="entry name" value="DiS-bond_isomerase_DsbC/G_N"/>
</dbReference>
<dbReference type="InterPro" id="IPR012336">
    <property type="entry name" value="Thioredoxin-like_fold"/>
</dbReference>
<evidence type="ECO:0000256" key="5">
    <source>
        <dbReference type="ARBA" id="ARBA00023157"/>
    </source>
</evidence>
<dbReference type="SUPFAM" id="SSF54423">
    <property type="entry name" value="DsbC/DsbG N-terminal domain-like"/>
    <property type="match status" value="1"/>
</dbReference>
<name>A0A495VLG2_9RHOO</name>
<organism evidence="10 11">
    <name type="scientific">Azonexus fungiphilus</name>
    <dbReference type="NCBI Taxonomy" id="146940"/>
    <lineage>
        <taxon>Bacteria</taxon>
        <taxon>Pseudomonadati</taxon>
        <taxon>Pseudomonadota</taxon>
        <taxon>Betaproteobacteria</taxon>
        <taxon>Rhodocyclales</taxon>
        <taxon>Azonexaceae</taxon>
        <taxon>Azonexus</taxon>
    </lineage>
</organism>
<dbReference type="PANTHER" id="PTHR35272">
    <property type="entry name" value="THIOL:DISULFIDE INTERCHANGE PROTEIN DSBC-RELATED"/>
    <property type="match status" value="1"/>
</dbReference>
<feature type="domain" description="Disulphide bond isomerase DsbC/G N-terminal" evidence="8">
    <location>
        <begin position="19"/>
        <end position="78"/>
    </location>
</feature>
<dbReference type="Gene3D" id="3.40.30.10">
    <property type="entry name" value="Glutaredoxin"/>
    <property type="match status" value="1"/>
</dbReference>
<evidence type="ECO:0000256" key="3">
    <source>
        <dbReference type="ARBA" id="ARBA00022729"/>
    </source>
</evidence>
<dbReference type="Proteomes" id="UP000270626">
    <property type="component" value="Unassembled WGS sequence"/>
</dbReference>
<dbReference type="PANTHER" id="PTHR35272:SF3">
    <property type="entry name" value="THIOL:DISULFIDE INTERCHANGE PROTEIN DSBC"/>
    <property type="match status" value="1"/>
</dbReference>
<evidence type="ECO:0000256" key="4">
    <source>
        <dbReference type="ARBA" id="ARBA00022764"/>
    </source>
</evidence>
<dbReference type="AlphaFoldDB" id="A0A495VLG2"/>
<comment type="function">
    <text evidence="7">Required for disulfide bond formation in some periplasmic proteins. Acts by transferring its disulfide bond to other proteins and is reduced in the process.</text>
</comment>
<evidence type="ECO:0000313" key="11">
    <source>
        <dbReference type="Proteomes" id="UP000270626"/>
    </source>
</evidence>
<evidence type="ECO:0000256" key="7">
    <source>
        <dbReference type="RuleBase" id="RU364038"/>
    </source>
</evidence>
<evidence type="ECO:0000259" key="8">
    <source>
        <dbReference type="Pfam" id="PF10411"/>
    </source>
</evidence>
<feature type="chain" id="PRO_5019619484" description="Thiol:disulfide interchange protein" evidence="7">
    <location>
        <begin position="23"/>
        <end position="243"/>
    </location>
</feature>
<keyword evidence="4 7" id="KW-0574">Periplasm</keyword>
<gene>
    <name evidence="10" type="ORF">DFR40_2785</name>
</gene>
<keyword evidence="3 7" id="KW-0732">Signal</keyword>
<evidence type="ECO:0000259" key="9">
    <source>
        <dbReference type="Pfam" id="PF13098"/>
    </source>
</evidence>
<keyword evidence="6 7" id="KW-0676">Redox-active center</keyword>
<dbReference type="Pfam" id="PF10411">
    <property type="entry name" value="DsbC_N"/>
    <property type="match status" value="1"/>
</dbReference>
<dbReference type="PROSITE" id="PS00194">
    <property type="entry name" value="THIOREDOXIN_1"/>
    <property type="match status" value="1"/>
</dbReference>
<dbReference type="EMBL" id="RBXP01000018">
    <property type="protein sequence ID" value="RKT50231.1"/>
    <property type="molecule type" value="Genomic_DNA"/>
</dbReference>
<proteinExistence type="inferred from homology"/>
<feature type="signal peptide" evidence="7">
    <location>
        <begin position="1"/>
        <end position="22"/>
    </location>
</feature>
<dbReference type="SUPFAM" id="SSF52833">
    <property type="entry name" value="Thioredoxin-like"/>
    <property type="match status" value="1"/>
</dbReference>
<dbReference type="InterPro" id="IPR051470">
    <property type="entry name" value="Thiol:disulfide_interchange"/>
</dbReference>
<protein>
    <recommendedName>
        <fullName evidence="7">Thiol:disulfide interchange protein</fullName>
    </recommendedName>
</protein>
<feature type="domain" description="Thioredoxin-like fold" evidence="9">
    <location>
        <begin position="117"/>
        <end position="239"/>
    </location>
</feature>
<evidence type="ECO:0000256" key="6">
    <source>
        <dbReference type="ARBA" id="ARBA00023284"/>
    </source>
</evidence>
<dbReference type="InterPro" id="IPR009094">
    <property type="entry name" value="DiS-bond_isomerase_DsbC/G_N_sf"/>
</dbReference>
<evidence type="ECO:0000256" key="1">
    <source>
        <dbReference type="ARBA" id="ARBA00004418"/>
    </source>
</evidence>
<accession>A0A495VLG2</accession>
<dbReference type="CDD" id="cd03020">
    <property type="entry name" value="DsbA_DsbC_DsbG"/>
    <property type="match status" value="1"/>
</dbReference>
<keyword evidence="11" id="KW-1185">Reference proteome</keyword>
<dbReference type="InterPro" id="IPR017937">
    <property type="entry name" value="Thioredoxin_CS"/>
</dbReference>
<comment type="subcellular location">
    <subcellularLocation>
        <location evidence="1 7">Periplasm</location>
    </subcellularLocation>
</comment>
<comment type="caution">
    <text evidence="10">The sequence shown here is derived from an EMBL/GenBank/DDBJ whole genome shotgun (WGS) entry which is preliminary data.</text>
</comment>
<dbReference type="PROSITE" id="PS51257">
    <property type="entry name" value="PROKAR_LIPOPROTEIN"/>
    <property type="match status" value="1"/>
</dbReference>
<keyword evidence="5" id="KW-1015">Disulfide bond</keyword>
<dbReference type="InterPro" id="IPR036249">
    <property type="entry name" value="Thioredoxin-like_sf"/>
</dbReference>
<dbReference type="GO" id="GO:0042597">
    <property type="term" value="C:periplasmic space"/>
    <property type="evidence" value="ECO:0007669"/>
    <property type="project" value="UniProtKB-SubCell"/>
</dbReference>
<dbReference type="OrthoDB" id="12976at2"/>
<sequence length="243" mass="27067">MFVKTLSALSLSLFALACSANEADIQKTVEARLGVKVESVTKSGYFGLYEIYADGHLFYTDDKVSALLIGGDMIRSQQALNLIDLKSNRNVTEERLRKLTAIKFSDLPLERAVKQVRGDGKRVLATFEDPNCGYCKRLAKDIQKLDNVTVYTFLYPILSEDSLKKSRQIWCSADRAKAWNDWIIDGKTPGGRDNCDTSAITRNLEFGRRLNITGTPTIVFADGERVPGAVPLNVLEQKLAQPK</sequence>
<evidence type="ECO:0000313" key="10">
    <source>
        <dbReference type="EMBL" id="RKT50231.1"/>
    </source>
</evidence>
<reference evidence="10 11" key="1">
    <citation type="submission" date="2018-10" db="EMBL/GenBank/DDBJ databases">
        <title>Genomic Encyclopedia of Type Strains, Phase IV (KMG-IV): sequencing the most valuable type-strain genomes for metagenomic binning, comparative biology and taxonomic classification.</title>
        <authorList>
            <person name="Goeker M."/>
        </authorList>
    </citation>
    <scope>NUCLEOTIDE SEQUENCE [LARGE SCALE GENOMIC DNA]</scope>
    <source>
        <strain evidence="10 11">DSM 23841</strain>
    </source>
</reference>
<dbReference type="Gene3D" id="3.10.450.70">
    <property type="entry name" value="Disulphide bond isomerase, DsbC/G, N-terminal"/>
    <property type="match status" value="1"/>
</dbReference>
<dbReference type="InterPro" id="IPR033954">
    <property type="entry name" value="DiS-bond_Isoase_DsbC/G"/>
</dbReference>
<dbReference type="RefSeq" id="WP_121459075.1">
    <property type="nucleotide sequence ID" value="NZ_JAANMQ010000004.1"/>
</dbReference>
<evidence type="ECO:0000256" key="2">
    <source>
        <dbReference type="ARBA" id="ARBA00009813"/>
    </source>
</evidence>
<comment type="similarity">
    <text evidence="2 7">Belongs to the thioredoxin family. DsbC subfamily.</text>
</comment>
<dbReference type="Pfam" id="PF13098">
    <property type="entry name" value="Thioredoxin_2"/>
    <property type="match status" value="1"/>
</dbReference>